<feature type="transmembrane region" description="Helical" evidence="12">
    <location>
        <begin position="36"/>
        <end position="58"/>
    </location>
</feature>
<reference evidence="15 16" key="1">
    <citation type="submission" date="2015-10" db="EMBL/GenBank/DDBJ databases">
        <title>Butyribacter intestini gen. nov., sp. nov., a butyric acid-producing bacterium of the family Lachnospiraceae isolated from the human faeces.</title>
        <authorList>
            <person name="Zou Y."/>
            <person name="Xue W."/>
            <person name="Luo G."/>
            <person name="Lv M."/>
        </authorList>
    </citation>
    <scope>NUCLEOTIDE SEQUENCE [LARGE SCALE GENOMIC DNA]</scope>
    <source>
        <strain evidence="15 16">TF01-11</strain>
    </source>
</reference>
<evidence type="ECO:0000259" key="14">
    <source>
        <dbReference type="PROSITE" id="PS50110"/>
    </source>
</evidence>
<feature type="transmembrane region" description="Helical" evidence="12">
    <location>
        <begin position="64"/>
        <end position="86"/>
    </location>
</feature>
<feature type="transmembrane region" description="Helical" evidence="12">
    <location>
        <begin position="6"/>
        <end position="24"/>
    </location>
</feature>
<evidence type="ECO:0000256" key="1">
    <source>
        <dbReference type="ARBA" id="ARBA00000085"/>
    </source>
</evidence>
<dbReference type="SMART" id="SM00387">
    <property type="entry name" value="HATPase_c"/>
    <property type="match status" value="1"/>
</dbReference>
<evidence type="ECO:0000256" key="3">
    <source>
        <dbReference type="ARBA" id="ARBA00012438"/>
    </source>
</evidence>
<dbReference type="PANTHER" id="PTHR45339:SF1">
    <property type="entry name" value="HYBRID SIGNAL TRANSDUCTION HISTIDINE KINASE J"/>
    <property type="match status" value="1"/>
</dbReference>
<dbReference type="CDD" id="cd17546">
    <property type="entry name" value="REC_hyHK_CKI1_RcsC-like"/>
    <property type="match status" value="1"/>
</dbReference>
<evidence type="ECO:0000256" key="11">
    <source>
        <dbReference type="SAM" id="Coils"/>
    </source>
</evidence>
<dbReference type="SMART" id="SM00388">
    <property type="entry name" value="HisKA"/>
    <property type="match status" value="1"/>
</dbReference>
<dbReference type="Gene3D" id="1.10.287.130">
    <property type="match status" value="1"/>
</dbReference>
<dbReference type="Gene3D" id="3.40.50.2300">
    <property type="match status" value="1"/>
</dbReference>
<dbReference type="SUPFAM" id="SSF52172">
    <property type="entry name" value="CheY-like"/>
    <property type="match status" value="1"/>
</dbReference>
<feature type="modified residue" description="4-aspartylphosphate" evidence="10">
    <location>
        <position position="666"/>
    </location>
</feature>
<comment type="catalytic activity">
    <reaction evidence="1">
        <text>ATP + protein L-histidine = ADP + protein N-phospho-L-histidine.</text>
        <dbReference type="EC" id="2.7.13.3"/>
    </reaction>
</comment>
<evidence type="ECO:0000256" key="12">
    <source>
        <dbReference type="SAM" id="Phobius"/>
    </source>
</evidence>
<dbReference type="FunFam" id="3.30.565.10:FF:000010">
    <property type="entry name" value="Sensor histidine kinase RcsC"/>
    <property type="match status" value="1"/>
</dbReference>
<comment type="similarity">
    <text evidence="2">In the N-terminal section; belongs to the phytochrome family.</text>
</comment>
<dbReference type="CDD" id="cd00082">
    <property type="entry name" value="HisKA"/>
    <property type="match status" value="1"/>
</dbReference>
<keyword evidence="6" id="KW-0418">Kinase</keyword>
<dbReference type="Proteomes" id="UP000050833">
    <property type="component" value="Unassembled WGS sequence"/>
</dbReference>
<keyword evidence="12" id="KW-0812">Transmembrane</keyword>
<feature type="transmembrane region" description="Helical" evidence="12">
    <location>
        <begin position="132"/>
        <end position="155"/>
    </location>
</feature>
<dbReference type="AlphaFoldDB" id="A0AAW3JQF8"/>
<organism evidence="15 16">
    <name type="scientific">Butyribacter intestini</name>
    <dbReference type="NCBI Taxonomy" id="1703332"/>
    <lineage>
        <taxon>Bacteria</taxon>
        <taxon>Bacillati</taxon>
        <taxon>Bacillota</taxon>
        <taxon>Clostridia</taxon>
        <taxon>Lachnospirales</taxon>
        <taxon>Lachnospiraceae</taxon>
        <taxon>Butyribacter</taxon>
    </lineage>
</organism>
<feature type="transmembrane region" description="Helical" evidence="12">
    <location>
        <begin position="93"/>
        <end position="112"/>
    </location>
</feature>
<dbReference type="EC" id="2.7.13.3" evidence="3"/>
<name>A0AAW3JQF8_9FIRM</name>
<dbReference type="InterPro" id="IPR011006">
    <property type="entry name" value="CheY-like_superfamily"/>
</dbReference>
<dbReference type="SUPFAM" id="SSF55874">
    <property type="entry name" value="ATPase domain of HSP90 chaperone/DNA topoisomerase II/histidine kinase"/>
    <property type="match status" value="1"/>
</dbReference>
<evidence type="ECO:0000256" key="9">
    <source>
        <dbReference type="ARBA" id="ARBA00074306"/>
    </source>
</evidence>
<dbReference type="SUPFAM" id="SSF47384">
    <property type="entry name" value="Homodimeric domain of signal transducing histidine kinase"/>
    <property type="match status" value="1"/>
</dbReference>
<dbReference type="Pfam" id="PF02518">
    <property type="entry name" value="HATPase_c"/>
    <property type="match status" value="1"/>
</dbReference>
<dbReference type="Pfam" id="PF00512">
    <property type="entry name" value="HisKA"/>
    <property type="match status" value="1"/>
</dbReference>
<keyword evidence="5 10" id="KW-0597">Phosphoprotein</keyword>
<keyword evidence="16" id="KW-1185">Reference proteome</keyword>
<dbReference type="GO" id="GO:0000155">
    <property type="term" value="F:phosphorelay sensor kinase activity"/>
    <property type="evidence" value="ECO:0007669"/>
    <property type="project" value="InterPro"/>
</dbReference>
<dbReference type="InterPro" id="IPR003594">
    <property type="entry name" value="HATPase_dom"/>
</dbReference>
<dbReference type="RefSeq" id="WP_055946350.1">
    <property type="nucleotide sequence ID" value="NZ_JAQDCV010000009.1"/>
</dbReference>
<dbReference type="InterPro" id="IPR001789">
    <property type="entry name" value="Sig_transdc_resp-reg_receiver"/>
</dbReference>
<dbReference type="EMBL" id="LLKB01000007">
    <property type="protein sequence ID" value="KQC84116.1"/>
    <property type="molecule type" value="Genomic_DNA"/>
</dbReference>
<feature type="domain" description="Histidine kinase" evidence="13">
    <location>
        <begin position="367"/>
        <end position="588"/>
    </location>
</feature>
<dbReference type="PRINTS" id="PR00344">
    <property type="entry name" value="BCTRLSENSOR"/>
</dbReference>
<evidence type="ECO:0000256" key="7">
    <source>
        <dbReference type="ARBA" id="ARBA00023012"/>
    </source>
</evidence>
<evidence type="ECO:0000256" key="8">
    <source>
        <dbReference type="ARBA" id="ARBA00024867"/>
    </source>
</evidence>
<dbReference type="PROSITE" id="PS50110">
    <property type="entry name" value="RESPONSE_REGULATORY"/>
    <property type="match status" value="1"/>
</dbReference>
<evidence type="ECO:0000256" key="5">
    <source>
        <dbReference type="ARBA" id="ARBA00022553"/>
    </source>
</evidence>
<dbReference type="PROSITE" id="PS50109">
    <property type="entry name" value="HIS_KIN"/>
    <property type="match status" value="1"/>
</dbReference>
<dbReference type="Gene3D" id="3.30.565.10">
    <property type="entry name" value="Histidine kinase-like ATPase, C-terminal domain"/>
    <property type="match status" value="1"/>
</dbReference>
<proteinExistence type="inferred from homology"/>
<sequence>MGRILSYVMFGFFVCTTIMSASVLRSREKLEINNILFALVCIGSSIWSFCFGFIWIQTDPLRAYYWRCAGMVGTFMYMICAMLVIARWCGQKRLWISAIKGFAFSAILLYPFLMQKSNTVYHMSAIGMTYVFVPGIWNTLYDIYCIVCAIGLFALSGFMKKNGERKWERIVGKRLLFCESVIVAGMLLDTIMPVFGFNAFPGSTLSQLFGVLLLYRIYLFINKNKVKLENVSEFVYYSVKSPILIYDYNKKLRIVNKSATDFLKISEQNCENVLFTDLFEMGNEKLKYGGYSNKIDVRCRANGAHCRLDINQISDEYGETMGYIIIIDDLTDKIKTIEALEAARKSAEAARKSADDANNAKSNFLAQMSHEIRTPLNTVLGMNEMILRESDSETVSKYASYIKNAGQTLLGIINDILDLSKLEVGKTNIVAEDYNLKFVINDIINLVSLKIREKGLKFRLDMAKDIPMYLHGDVLRIKQVIINIMNNAVKYTDKGQITLGVGWEKADKESIMLIFEIRDTGRGIKKKDIERIFSPFERAEEQRNHTIEGNGLGLAITRKLVRLMGGEISVKSEFGKGSVFEVQILQRIVHEKNGENVLKLQNREKHEDTHISAPDAKILVVDDVETNRIVVKELLRVTDINVEVASSGEMCLELMKNNRYDLVLLDHMMPGMDGIETLKLIRKMENSPNKDTPVIAMTANAVLGAKSMYLSEGFDDYISKPIGYIELENLIKRYVDCKRA</sequence>
<evidence type="ECO:0000256" key="10">
    <source>
        <dbReference type="PROSITE-ProRule" id="PRU00169"/>
    </source>
</evidence>
<evidence type="ECO:0000313" key="16">
    <source>
        <dbReference type="Proteomes" id="UP000050833"/>
    </source>
</evidence>
<dbReference type="InterPro" id="IPR036890">
    <property type="entry name" value="HATPase_C_sf"/>
</dbReference>
<gene>
    <name evidence="15" type="ORF">APZ18_14465</name>
</gene>
<comment type="caution">
    <text evidence="15">The sequence shown here is derived from an EMBL/GenBank/DDBJ whole genome shotgun (WGS) entry which is preliminary data.</text>
</comment>
<dbReference type="Pfam" id="PF00072">
    <property type="entry name" value="Response_reg"/>
    <property type="match status" value="1"/>
</dbReference>
<keyword evidence="6" id="KW-0808">Transferase</keyword>
<feature type="transmembrane region" description="Helical" evidence="12">
    <location>
        <begin position="176"/>
        <end position="197"/>
    </location>
</feature>
<protein>
    <recommendedName>
        <fullName evidence="9">Circadian input-output histidine kinase CikA</fullName>
        <ecNumber evidence="3">2.7.13.3</ecNumber>
    </recommendedName>
    <alternativeName>
        <fullName evidence="4">Stage 0 sporulation protein A homolog</fullName>
    </alternativeName>
</protein>
<dbReference type="InterPro" id="IPR003661">
    <property type="entry name" value="HisK_dim/P_dom"/>
</dbReference>
<keyword evidence="7" id="KW-0902">Two-component regulatory system</keyword>
<dbReference type="SMART" id="SM00448">
    <property type="entry name" value="REC"/>
    <property type="match status" value="1"/>
</dbReference>
<comment type="function">
    <text evidence="8">May play the central regulatory role in sporulation. It may be an element of the effector pathway responsible for the activation of sporulation genes in response to nutritional stress. Spo0A may act in concert with spo0H (a sigma factor) to control the expression of some genes that are critical to the sporulation process.</text>
</comment>
<feature type="coiled-coil region" evidence="11">
    <location>
        <begin position="330"/>
        <end position="360"/>
    </location>
</feature>
<evidence type="ECO:0000313" key="15">
    <source>
        <dbReference type="EMBL" id="KQC84116.1"/>
    </source>
</evidence>
<dbReference type="InterPro" id="IPR036097">
    <property type="entry name" value="HisK_dim/P_sf"/>
</dbReference>
<keyword evidence="11" id="KW-0175">Coiled coil</keyword>
<evidence type="ECO:0000256" key="6">
    <source>
        <dbReference type="ARBA" id="ARBA00022777"/>
    </source>
</evidence>
<keyword evidence="12" id="KW-1133">Transmembrane helix</keyword>
<evidence type="ECO:0000256" key="4">
    <source>
        <dbReference type="ARBA" id="ARBA00018672"/>
    </source>
</evidence>
<evidence type="ECO:0000256" key="2">
    <source>
        <dbReference type="ARBA" id="ARBA00006402"/>
    </source>
</evidence>
<evidence type="ECO:0000259" key="13">
    <source>
        <dbReference type="PROSITE" id="PS50109"/>
    </source>
</evidence>
<feature type="domain" description="Response regulatory" evidence="14">
    <location>
        <begin position="617"/>
        <end position="735"/>
    </location>
</feature>
<keyword evidence="12" id="KW-0472">Membrane</keyword>
<dbReference type="PANTHER" id="PTHR45339">
    <property type="entry name" value="HYBRID SIGNAL TRANSDUCTION HISTIDINE KINASE J"/>
    <property type="match status" value="1"/>
</dbReference>
<dbReference type="CDD" id="cd16922">
    <property type="entry name" value="HATPase_EvgS-ArcB-TorS-like"/>
    <property type="match status" value="1"/>
</dbReference>
<dbReference type="InterPro" id="IPR004358">
    <property type="entry name" value="Sig_transdc_His_kin-like_C"/>
</dbReference>
<accession>A0AAW3JQF8</accession>
<dbReference type="InterPro" id="IPR005467">
    <property type="entry name" value="His_kinase_dom"/>
</dbReference>